<evidence type="ECO:0000313" key="1">
    <source>
        <dbReference type="EMBL" id="KKN96154.1"/>
    </source>
</evidence>
<protein>
    <recommendedName>
        <fullName evidence="2">Initiator Rep protein domain-containing protein</fullName>
    </recommendedName>
</protein>
<sequence>MEKVASAVEDKTFLWGPQGAFDPEVIPVPDRDVGALQLFQSFLCNSEDEAAGLSNVLTLWELIPKYTADQFNYLDELPNDYQTDFTIYNNRFKLTVFPGTYYPKGSKNKTNVEAAPKRRFPGFREQVVEQALIHLATQQARAELVNNKINYYVTFSIRELYSVLKSMGRSQSHYQIREALEVLTSSIITIKSSGGTETTSRYPIVPSFSNTSSADELVKGRDVWKIALHPLVINAIQNSTYRQYPLAPSIPLAGFAAYLLRQMFFSAPNISGAHPLKVSLLDLSSRTPGLEMKTMRASINAMIRELDKMRDGGLLEEYEVIEILPKRKGRGRPAPVDAEFVLYPGSSWVRDVKAGSKRLALTEKALGLARSQRDSRQKSLPFL</sequence>
<dbReference type="AlphaFoldDB" id="A0A0F9UWL6"/>
<proteinExistence type="predicted"/>
<evidence type="ECO:0008006" key="2">
    <source>
        <dbReference type="Google" id="ProtNLM"/>
    </source>
</evidence>
<reference evidence="1" key="1">
    <citation type="journal article" date="2015" name="Nature">
        <title>Complex archaea that bridge the gap between prokaryotes and eukaryotes.</title>
        <authorList>
            <person name="Spang A."/>
            <person name="Saw J.H."/>
            <person name="Jorgensen S.L."/>
            <person name="Zaremba-Niedzwiedzka K."/>
            <person name="Martijn J."/>
            <person name="Lind A.E."/>
            <person name="van Eijk R."/>
            <person name="Schleper C."/>
            <person name="Guy L."/>
            <person name="Ettema T.J."/>
        </authorList>
    </citation>
    <scope>NUCLEOTIDE SEQUENCE</scope>
</reference>
<name>A0A0F9UWL6_9ZZZZ</name>
<comment type="caution">
    <text evidence="1">The sequence shown here is derived from an EMBL/GenBank/DDBJ whole genome shotgun (WGS) entry which is preliminary data.</text>
</comment>
<accession>A0A0F9UWL6</accession>
<organism evidence="1">
    <name type="scientific">marine sediment metagenome</name>
    <dbReference type="NCBI Taxonomy" id="412755"/>
    <lineage>
        <taxon>unclassified sequences</taxon>
        <taxon>metagenomes</taxon>
        <taxon>ecological metagenomes</taxon>
    </lineage>
</organism>
<gene>
    <name evidence="1" type="ORF">LCGC14_0170840</name>
</gene>
<dbReference type="EMBL" id="LAZR01000066">
    <property type="protein sequence ID" value="KKN96154.1"/>
    <property type="molecule type" value="Genomic_DNA"/>
</dbReference>